<evidence type="ECO:0000313" key="3">
    <source>
        <dbReference type="EMBL" id="MEI4277698.1"/>
    </source>
</evidence>
<reference evidence="3 4" key="1">
    <citation type="submission" date="2024-03" db="EMBL/GenBank/DDBJ databases">
        <title>Draft genome sequence of Klenkia terrae.</title>
        <authorList>
            <person name="Duangmal K."/>
            <person name="Chantavorakit T."/>
        </authorList>
    </citation>
    <scope>NUCLEOTIDE SEQUENCE [LARGE SCALE GENOMIC DNA]</scope>
    <source>
        <strain evidence="3 4">JCM 17786</strain>
    </source>
</reference>
<accession>A0ABU8E225</accession>
<evidence type="ECO:0000256" key="1">
    <source>
        <dbReference type="SAM" id="MobiDB-lite"/>
    </source>
</evidence>
<proteinExistence type="predicted"/>
<feature type="region of interest" description="Disordered" evidence="1">
    <location>
        <begin position="1"/>
        <end position="23"/>
    </location>
</feature>
<comment type="caution">
    <text evidence="3">The sequence shown here is derived from an EMBL/GenBank/DDBJ whole genome shotgun (WGS) entry which is preliminary data.</text>
</comment>
<organism evidence="3 4">
    <name type="scientific">Klenkia terrae</name>
    <dbReference type="NCBI Taxonomy" id="1052259"/>
    <lineage>
        <taxon>Bacteria</taxon>
        <taxon>Bacillati</taxon>
        <taxon>Actinomycetota</taxon>
        <taxon>Actinomycetes</taxon>
        <taxon>Geodermatophilales</taxon>
        <taxon>Geodermatophilaceae</taxon>
        <taxon>Klenkia</taxon>
    </lineage>
</organism>
<sequence>MTSADLLTGPEGPRPPAVATGVPGLRGSREDVRGGVLTVLLLAVLGLGAGLLWLWLAPRAQFTVTSAAGDVAVTGGGLVDPELFMGDDGVYVLLLGGLGLLAGLVGWTLVRRRGVVTLVSLAAGMLAASLTAWQLGALLGRGPSREDLTTVGREVTTALDLNMLASLAIGPFAAVLVYLVATVLTGRDDLGRDDLGRDDLGREDPHPAHPAGPTAEGRLGPAVPE</sequence>
<evidence type="ECO:0000256" key="2">
    <source>
        <dbReference type="SAM" id="Phobius"/>
    </source>
</evidence>
<keyword evidence="4" id="KW-1185">Reference proteome</keyword>
<dbReference type="RefSeq" id="WP_225231961.1">
    <property type="nucleotide sequence ID" value="NZ_JBAPLV010000003.1"/>
</dbReference>
<feature type="transmembrane region" description="Helical" evidence="2">
    <location>
        <begin position="90"/>
        <end position="110"/>
    </location>
</feature>
<keyword evidence="2" id="KW-0812">Transmembrane</keyword>
<feature type="compositionally biased region" description="Basic and acidic residues" evidence="1">
    <location>
        <begin position="194"/>
        <end position="207"/>
    </location>
</feature>
<dbReference type="Proteomes" id="UP001373496">
    <property type="component" value="Unassembled WGS sequence"/>
</dbReference>
<feature type="region of interest" description="Disordered" evidence="1">
    <location>
        <begin position="194"/>
        <end position="225"/>
    </location>
</feature>
<gene>
    <name evidence="3" type="ORF">UXQ13_04390</name>
</gene>
<name>A0ABU8E225_9ACTN</name>
<feature type="transmembrane region" description="Helical" evidence="2">
    <location>
        <begin position="115"/>
        <end position="135"/>
    </location>
</feature>
<protein>
    <submittedName>
        <fullName evidence="3">DUF2567 domain-containing protein</fullName>
    </submittedName>
</protein>
<keyword evidence="2" id="KW-0472">Membrane</keyword>
<keyword evidence="2" id="KW-1133">Transmembrane helix</keyword>
<feature type="transmembrane region" description="Helical" evidence="2">
    <location>
        <begin position="163"/>
        <end position="184"/>
    </location>
</feature>
<evidence type="ECO:0000313" key="4">
    <source>
        <dbReference type="Proteomes" id="UP001373496"/>
    </source>
</evidence>
<feature type="transmembrane region" description="Helical" evidence="2">
    <location>
        <begin position="35"/>
        <end position="56"/>
    </location>
</feature>
<dbReference type="EMBL" id="JBAPLV010000003">
    <property type="protein sequence ID" value="MEI4277698.1"/>
    <property type="molecule type" value="Genomic_DNA"/>
</dbReference>